<dbReference type="Proteomes" id="UP000054683">
    <property type="component" value="Unassembled WGS sequence"/>
</dbReference>
<name>A0A158GL98_9BURK</name>
<dbReference type="InterPro" id="IPR029045">
    <property type="entry name" value="ClpP/crotonase-like_dom_sf"/>
</dbReference>
<dbReference type="RefSeq" id="WP_062085596.1">
    <property type="nucleotide sequence ID" value="NZ_FCOK02000016.1"/>
</dbReference>
<dbReference type="EMBL" id="FCOK02000016">
    <property type="protein sequence ID" value="SAL32875.1"/>
    <property type="molecule type" value="Genomic_DNA"/>
</dbReference>
<evidence type="ECO:0000256" key="1">
    <source>
        <dbReference type="ARBA" id="ARBA00005254"/>
    </source>
</evidence>
<dbReference type="InterPro" id="IPR051683">
    <property type="entry name" value="Enoyl-CoA_Hydratase/Isomerase"/>
</dbReference>
<dbReference type="Gene3D" id="3.90.226.10">
    <property type="entry name" value="2-enoyl-CoA Hydratase, Chain A, domain 1"/>
    <property type="match status" value="1"/>
</dbReference>
<accession>A0A158GL98</accession>
<dbReference type="GO" id="GO:0003824">
    <property type="term" value="F:catalytic activity"/>
    <property type="evidence" value="ECO:0007669"/>
    <property type="project" value="UniProtKB-ARBA"/>
</dbReference>
<gene>
    <name evidence="2" type="ORF">AWB69_02895</name>
</gene>
<reference evidence="2 3" key="1">
    <citation type="submission" date="2016-01" db="EMBL/GenBank/DDBJ databases">
        <authorList>
            <person name="Oliw E.H."/>
        </authorList>
    </citation>
    <scope>NUCLEOTIDE SEQUENCE [LARGE SCALE GENOMIC DNA]</scope>
    <source>
        <strain evidence="2">LMG 27134</strain>
    </source>
</reference>
<dbReference type="OrthoDB" id="9807606at2"/>
<evidence type="ECO:0000313" key="3">
    <source>
        <dbReference type="Proteomes" id="UP000054683"/>
    </source>
</evidence>
<dbReference type="InterPro" id="IPR001753">
    <property type="entry name" value="Enoyl-CoA_hydra/iso"/>
</dbReference>
<dbReference type="Pfam" id="PF00378">
    <property type="entry name" value="ECH_1"/>
    <property type="match status" value="1"/>
</dbReference>
<proteinExistence type="inferred from homology"/>
<dbReference type="AlphaFoldDB" id="A0A158GL98"/>
<protein>
    <submittedName>
        <fullName evidence="2">Polyketide biosynthesis enoyl-CoA hydratase</fullName>
    </submittedName>
</protein>
<comment type="similarity">
    <text evidence="1">Belongs to the enoyl-CoA hydratase/isomerase family.</text>
</comment>
<dbReference type="CDD" id="cd06558">
    <property type="entry name" value="crotonase-like"/>
    <property type="match status" value="1"/>
</dbReference>
<dbReference type="SUPFAM" id="SSF52096">
    <property type="entry name" value="ClpP/crotonase"/>
    <property type="match status" value="1"/>
</dbReference>
<dbReference type="PANTHER" id="PTHR42964">
    <property type="entry name" value="ENOYL-COA HYDRATASE"/>
    <property type="match status" value="1"/>
</dbReference>
<evidence type="ECO:0000313" key="2">
    <source>
        <dbReference type="EMBL" id="SAL32875.1"/>
    </source>
</evidence>
<sequence length="261" mass="28803">MDLLNRVYETVRVRFDEEICFLQIHRPEANNAIDARLVSELTDALIACEASAKIVVLEGLPEVFCSGADFKQIQGRFDGAGDYEEQDPGLLYDLWHRLATGPYISVAHVQGRANAGGIGFVAACDLVLSDDKASFSLSELLFGLMPACVLPFLIRRIGLAKANYMTLTTQPVSARQAKEWGLVDACEENIAGLLRTHLLRLRRLNKQAIVRYKRYACGLADALEAARPMALAANVEVFSDPANLEKISRFVTAGKFPWEGQ</sequence>
<organism evidence="2 3">
    <name type="scientific">Caballeronia udeis</name>
    <dbReference type="NCBI Taxonomy" id="1232866"/>
    <lineage>
        <taxon>Bacteria</taxon>
        <taxon>Pseudomonadati</taxon>
        <taxon>Pseudomonadota</taxon>
        <taxon>Betaproteobacteria</taxon>
        <taxon>Burkholderiales</taxon>
        <taxon>Burkholderiaceae</taxon>
        <taxon>Caballeronia</taxon>
    </lineage>
</organism>
<dbReference type="PANTHER" id="PTHR42964:SF1">
    <property type="entry name" value="POLYKETIDE BIOSYNTHESIS ENOYL-COA HYDRATASE PKSH-RELATED"/>
    <property type="match status" value="1"/>
</dbReference>
<dbReference type="NCBIfam" id="NF005498">
    <property type="entry name" value="PRK07112.1"/>
    <property type="match status" value="1"/>
</dbReference>